<dbReference type="Gene3D" id="2.30.30.40">
    <property type="entry name" value="SH3 Domains"/>
    <property type="match status" value="3"/>
</dbReference>
<dbReference type="InterPro" id="IPR039801">
    <property type="entry name" value="EPS8-like"/>
</dbReference>
<evidence type="ECO:0000313" key="5">
    <source>
        <dbReference type="Proteomes" id="UP000046393"/>
    </source>
</evidence>
<dbReference type="PANTHER" id="PTHR12287:SF23">
    <property type="entry name" value="AROUSER, ISOFORM A-RELATED"/>
    <property type="match status" value="1"/>
</dbReference>
<dbReference type="STRING" id="451379.A0A0N5AR69"/>
<dbReference type="InterPro" id="IPR036028">
    <property type="entry name" value="SH3-like_dom_sf"/>
</dbReference>
<evidence type="ECO:0000256" key="3">
    <source>
        <dbReference type="SAM" id="Coils"/>
    </source>
</evidence>
<dbReference type="PANTHER" id="PTHR12287">
    <property type="entry name" value="EPIDERMAL GROWTH FACTOR RECEPTOR KINASE SUBSTRATE EPS8-RELATED PROTEIN"/>
    <property type="match status" value="1"/>
</dbReference>
<accession>A0A0N5AR69</accession>
<organism evidence="5 6">
    <name type="scientific">Syphacia muris</name>
    <dbReference type="NCBI Taxonomy" id="451379"/>
    <lineage>
        <taxon>Eukaryota</taxon>
        <taxon>Metazoa</taxon>
        <taxon>Ecdysozoa</taxon>
        <taxon>Nematoda</taxon>
        <taxon>Chromadorea</taxon>
        <taxon>Rhabditida</taxon>
        <taxon>Spirurina</taxon>
        <taxon>Oxyuridomorpha</taxon>
        <taxon>Oxyuroidea</taxon>
        <taxon>Oxyuridae</taxon>
        <taxon>Syphacia</taxon>
    </lineage>
</organism>
<dbReference type="GO" id="GO:0031982">
    <property type="term" value="C:vesicle"/>
    <property type="evidence" value="ECO:0007669"/>
    <property type="project" value="TreeGrafter"/>
</dbReference>
<dbReference type="GO" id="GO:0032587">
    <property type="term" value="C:ruffle membrane"/>
    <property type="evidence" value="ECO:0007669"/>
    <property type="project" value="TreeGrafter"/>
</dbReference>
<name>A0A0N5AR69_9BILA</name>
<dbReference type="InterPro" id="IPR001452">
    <property type="entry name" value="SH3_domain"/>
</dbReference>
<keyword evidence="1 2" id="KW-0728">SH3 domain</keyword>
<proteinExistence type="predicted"/>
<protein>
    <submittedName>
        <fullName evidence="6">SH3 domain-containing protein</fullName>
    </submittedName>
</protein>
<dbReference type="WBParaSite" id="SMUV_0000720401-mRNA-1">
    <property type="protein sequence ID" value="SMUV_0000720401-mRNA-1"/>
    <property type="gene ID" value="SMUV_0000720401"/>
</dbReference>
<keyword evidence="3" id="KW-0175">Coiled coil</keyword>
<evidence type="ECO:0000256" key="1">
    <source>
        <dbReference type="ARBA" id="ARBA00022443"/>
    </source>
</evidence>
<dbReference type="AlphaFoldDB" id="A0A0N5AR69"/>
<keyword evidence="5" id="KW-1185">Reference proteome</keyword>
<evidence type="ECO:0000256" key="2">
    <source>
        <dbReference type="PROSITE-ProRule" id="PRU00192"/>
    </source>
</evidence>
<feature type="domain" description="SH3" evidence="4">
    <location>
        <begin position="172"/>
        <end position="232"/>
    </location>
</feature>
<dbReference type="GO" id="GO:0003779">
    <property type="term" value="F:actin binding"/>
    <property type="evidence" value="ECO:0007669"/>
    <property type="project" value="TreeGrafter"/>
</dbReference>
<dbReference type="SUPFAM" id="SSF50044">
    <property type="entry name" value="SH3-domain"/>
    <property type="match status" value="3"/>
</dbReference>
<dbReference type="PROSITE" id="PS50002">
    <property type="entry name" value="SH3"/>
    <property type="match status" value="2"/>
</dbReference>
<dbReference type="Proteomes" id="UP000046393">
    <property type="component" value="Unplaced"/>
</dbReference>
<dbReference type="Pfam" id="PF00018">
    <property type="entry name" value="SH3_1"/>
    <property type="match status" value="1"/>
</dbReference>
<reference evidence="6" key="1">
    <citation type="submission" date="2017-02" db="UniProtKB">
        <authorList>
            <consortium name="WormBaseParasite"/>
        </authorList>
    </citation>
    <scope>IDENTIFICATION</scope>
</reference>
<dbReference type="GO" id="GO:1900029">
    <property type="term" value="P:positive regulation of ruffle assembly"/>
    <property type="evidence" value="ECO:0007669"/>
    <property type="project" value="TreeGrafter"/>
</dbReference>
<evidence type="ECO:0000313" key="6">
    <source>
        <dbReference type="WBParaSite" id="SMUV_0000720401-mRNA-1"/>
    </source>
</evidence>
<dbReference type="GO" id="GO:0007266">
    <property type="term" value="P:Rho protein signal transduction"/>
    <property type="evidence" value="ECO:0007669"/>
    <property type="project" value="TreeGrafter"/>
</dbReference>
<dbReference type="GO" id="GO:0035023">
    <property type="term" value="P:regulation of Rho protein signal transduction"/>
    <property type="evidence" value="ECO:0007669"/>
    <property type="project" value="TreeGrafter"/>
</dbReference>
<sequence length="305" mass="34590">MSFLNDEVPSWISAKRLSTFPPFTTAKITRQFRGKIRATVSDEVSANEGETVSAIYKDDSWIYIQNRNGVKGFVPDCCCQLLLAPSFSSNDLQFGLRHEFEQMRKKSKKESKLLERKNVKLRRAQTFDYADVRPDTSSSDVCRWNENKSLQELLQSLHINETFDDGELFVKVPEGTAKVLVSFKARDSQELSVDKNQNVTVLNTTDRKWTYVRDSEGGEGFVPANFLDCFNYSSKKECQKSGGGYKDLIVVEDFRSPNDVDLSVYVGDVLRIKTPAVHGWHWASRISDGRQGFVPESVLSIATKL</sequence>
<evidence type="ECO:0000259" key="4">
    <source>
        <dbReference type="PROSITE" id="PS50002"/>
    </source>
</evidence>
<dbReference type="SMART" id="SM00326">
    <property type="entry name" value="SH3"/>
    <property type="match status" value="3"/>
</dbReference>
<feature type="coiled-coil region" evidence="3">
    <location>
        <begin position="97"/>
        <end position="124"/>
    </location>
</feature>
<feature type="domain" description="SH3" evidence="4">
    <location>
        <begin position="243"/>
        <end position="304"/>
    </location>
</feature>